<gene>
    <name evidence="2" type="primary">CSON007992</name>
</gene>
<organism evidence="2">
    <name type="scientific">Culicoides sonorensis</name>
    <name type="common">Biting midge</name>
    <dbReference type="NCBI Taxonomy" id="179676"/>
    <lineage>
        <taxon>Eukaryota</taxon>
        <taxon>Metazoa</taxon>
        <taxon>Ecdysozoa</taxon>
        <taxon>Arthropoda</taxon>
        <taxon>Hexapoda</taxon>
        <taxon>Insecta</taxon>
        <taxon>Pterygota</taxon>
        <taxon>Neoptera</taxon>
        <taxon>Endopterygota</taxon>
        <taxon>Diptera</taxon>
        <taxon>Nematocera</taxon>
        <taxon>Chironomoidea</taxon>
        <taxon>Ceratopogonidae</taxon>
        <taxon>Ceratopogoninae</taxon>
        <taxon>Culicoides</taxon>
        <taxon>Monoculicoides</taxon>
    </lineage>
</organism>
<protein>
    <submittedName>
        <fullName evidence="2">CSON007992 protein</fullName>
    </submittedName>
</protein>
<proteinExistence type="predicted"/>
<evidence type="ECO:0000313" key="2">
    <source>
        <dbReference type="EMBL" id="SSX34424.1"/>
    </source>
</evidence>
<keyword evidence="1" id="KW-1133">Transmembrane helix</keyword>
<keyword evidence="1" id="KW-0812">Transmembrane</keyword>
<evidence type="ECO:0000256" key="1">
    <source>
        <dbReference type="SAM" id="Phobius"/>
    </source>
</evidence>
<keyword evidence="1" id="KW-0472">Membrane</keyword>
<reference evidence="2" key="1">
    <citation type="submission" date="2018-07" db="EMBL/GenBank/DDBJ databases">
        <authorList>
            <person name="Quirk P.G."/>
            <person name="Krulwich T.A."/>
        </authorList>
    </citation>
    <scope>NUCLEOTIDE SEQUENCE</scope>
</reference>
<sequence>MDLRLIHFISYAVFLTTIFPSPVYMDSLSCPFMRIQSDTTPNNSGNIIQKTHIYMIKMITCSSSTK</sequence>
<accession>A0A336MUZ3</accession>
<dbReference type="EMBL" id="UFQT01003011">
    <property type="protein sequence ID" value="SSX34424.1"/>
    <property type="molecule type" value="Genomic_DNA"/>
</dbReference>
<dbReference type="AlphaFoldDB" id="A0A336MUZ3"/>
<dbReference type="VEuPathDB" id="VectorBase:CSON007992"/>
<name>A0A336MUZ3_CULSO</name>
<feature type="transmembrane region" description="Helical" evidence="1">
    <location>
        <begin position="6"/>
        <end position="25"/>
    </location>
</feature>